<dbReference type="PROSITE" id="PS51257">
    <property type="entry name" value="PROKAR_LIPOPROTEIN"/>
    <property type="match status" value="1"/>
</dbReference>
<evidence type="ECO:0000313" key="2">
    <source>
        <dbReference type="Proteomes" id="UP001343492"/>
    </source>
</evidence>
<dbReference type="EMBL" id="JAZDQV010000002">
    <property type="protein sequence ID" value="MEE1876630.1"/>
    <property type="molecule type" value="Genomic_DNA"/>
</dbReference>
<sequence length="92" mass="9555">MTRSILPAIFVTLAACTTPGAGSSAGICNAEAAQGHVGHDASAAMGAAILRDSGAGTLRWGPPNSAWTMDYREDRVNVRYDQAMKITEITCG</sequence>
<accession>A0ABU7GCM4</accession>
<dbReference type="Proteomes" id="UP001343492">
    <property type="component" value="Unassembled WGS sequence"/>
</dbReference>
<dbReference type="RefSeq" id="WP_354143736.1">
    <property type="nucleotide sequence ID" value="NZ_JAZDQV010000002.1"/>
</dbReference>
<gene>
    <name evidence="1" type="ORF">VRS74_02880</name>
</gene>
<dbReference type="Gene3D" id="3.30.10.10">
    <property type="entry name" value="Trypsin Inhibitor V, subunit A"/>
    <property type="match status" value="1"/>
</dbReference>
<name>A0ABU7GCM4_9SPHN</name>
<reference evidence="1 2" key="1">
    <citation type="submission" date="2024-01" db="EMBL/GenBank/DDBJ databases">
        <title>The genome sequence of Erythrobacteraceae sp. strain 1XM1-14.</title>
        <authorList>
            <person name="Liu Y."/>
        </authorList>
    </citation>
    <scope>NUCLEOTIDE SEQUENCE [LARGE SCALE GENOMIC DNA]</scope>
    <source>
        <strain evidence="1 2">1XM1-14</strain>
    </source>
</reference>
<evidence type="ECO:0000313" key="1">
    <source>
        <dbReference type="EMBL" id="MEE1876630.1"/>
    </source>
</evidence>
<dbReference type="Pfam" id="PF11720">
    <property type="entry name" value="Inhibitor_I78"/>
    <property type="match status" value="1"/>
</dbReference>
<organism evidence="1 2">
    <name type="scientific">Altererythrobacter litoralis</name>
    <dbReference type="NCBI Taxonomy" id="3113904"/>
    <lineage>
        <taxon>Bacteria</taxon>
        <taxon>Pseudomonadati</taxon>
        <taxon>Pseudomonadota</taxon>
        <taxon>Alphaproteobacteria</taxon>
        <taxon>Sphingomonadales</taxon>
        <taxon>Erythrobacteraceae</taxon>
        <taxon>Altererythrobacter</taxon>
    </lineage>
</organism>
<protein>
    <submittedName>
        <fullName evidence="1">I78 family peptidase inhibitor</fullName>
    </submittedName>
</protein>
<comment type="caution">
    <text evidence="1">The sequence shown here is derived from an EMBL/GenBank/DDBJ whole genome shotgun (WGS) entry which is preliminary data.</text>
</comment>
<dbReference type="InterPro" id="IPR021719">
    <property type="entry name" value="Prot_inh_I78"/>
</dbReference>
<keyword evidence="2" id="KW-1185">Reference proteome</keyword>
<proteinExistence type="predicted"/>